<dbReference type="InterPro" id="IPR001279">
    <property type="entry name" value="Metallo-B-lactamas"/>
</dbReference>
<evidence type="ECO:0000313" key="2">
    <source>
        <dbReference type="EMBL" id="GAA0336722.1"/>
    </source>
</evidence>
<reference evidence="3" key="1">
    <citation type="journal article" date="2019" name="Int. J. Syst. Evol. Microbiol.">
        <title>The Global Catalogue of Microorganisms (GCM) 10K type strain sequencing project: providing services to taxonomists for standard genome sequencing and annotation.</title>
        <authorList>
            <consortium name="The Broad Institute Genomics Platform"/>
            <consortium name="The Broad Institute Genome Sequencing Center for Infectious Disease"/>
            <person name="Wu L."/>
            <person name="Ma J."/>
        </authorList>
    </citation>
    <scope>NUCLEOTIDE SEQUENCE [LARGE SCALE GENOMIC DNA]</scope>
    <source>
        <strain evidence="3">JCM 3146</strain>
    </source>
</reference>
<sequence>MTKLGHSCVRLQKDDRTIVIDPGGLTPQGDAIAGAEAVLITHEHFDHYAAERLRKALVDDPRLTVYTCRAVAADLSDLGDRVRTVGEGDALTIAGFEVAVAGQRHEVVHPDVPPVENIGFLIDGEVFHPGDAFTVLEAPTLLVPGQAPWMKAPEMIEYLRAVAPRRAFAVHDGLLNDAGLGLLDGQLAGEGERQKAEFRRLRPGESVDVP</sequence>
<dbReference type="EMBL" id="BAAABM010000017">
    <property type="protein sequence ID" value="GAA0336722.1"/>
    <property type="molecule type" value="Genomic_DNA"/>
</dbReference>
<dbReference type="CDD" id="cd06262">
    <property type="entry name" value="metallo-hydrolase-like_MBL-fold"/>
    <property type="match status" value="1"/>
</dbReference>
<dbReference type="Pfam" id="PF13483">
    <property type="entry name" value="Lactamase_B_3"/>
    <property type="match status" value="1"/>
</dbReference>
<evidence type="ECO:0000313" key="3">
    <source>
        <dbReference type="Proteomes" id="UP001501822"/>
    </source>
</evidence>
<protein>
    <submittedName>
        <fullName evidence="2">MBL fold metallo-hydrolase</fullName>
    </submittedName>
</protein>
<comment type="caution">
    <text evidence="2">The sequence shown here is derived from an EMBL/GenBank/DDBJ whole genome shotgun (WGS) entry which is preliminary data.</text>
</comment>
<feature type="domain" description="Metallo-beta-lactamase" evidence="1">
    <location>
        <begin position="5"/>
        <end position="171"/>
    </location>
</feature>
<dbReference type="PANTHER" id="PTHR43546">
    <property type="entry name" value="UPF0173 METAL-DEPENDENT HYDROLASE MJ1163-RELATED"/>
    <property type="match status" value="1"/>
</dbReference>
<dbReference type="Gene3D" id="3.60.15.10">
    <property type="entry name" value="Ribonuclease Z/Hydroxyacylglutathione hydrolase-like"/>
    <property type="match status" value="1"/>
</dbReference>
<dbReference type="Proteomes" id="UP001501822">
    <property type="component" value="Unassembled WGS sequence"/>
</dbReference>
<dbReference type="InterPro" id="IPR036866">
    <property type="entry name" value="RibonucZ/Hydroxyglut_hydro"/>
</dbReference>
<accession>A0ABP3G6G3</accession>
<dbReference type="SUPFAM" id="SSF56281">
    <property type="entry name" value="Metallo-hydrolase/oxidoreductase"/>
    <property type="match status" value="1"/>
</dbReference>
<gene>
    <name evidence="2" type="ORF">GCM10010151_27990</name>
</gene>
<evidence type="ECO:0000259" key="1">
    <source>
        <dbReference type="SMART" id="SM00849"/>
    </source>
</evidence>
<dbReference type="PANTHER" id="PTHR43546:SF3">
    <property type="entry name" value="UPF0173 METAL-DEPENDENT HYDROLASE MJ1163"/>
    <property type="match status" value="1"/>
</dbReference>
<proteinExistence type="predicted"/>
<name>A0ABP3G6G3_9ACTN</name>
<dbReference type="SMART" id="SM00849">
    <property type="entry name" value="Lactamase_B"/>
    <property type="match status" value="1"/>
</dbReference>
<keyword evidence="3" id="KW-1185">Reference proteome</keyword>
<organism evidence="2 3">
    <name type="scientific">Actinoallomurus spadix</name>
    <dbReference type="NCBI Taxonomy" id="79912"/>
    <lineage>
        <taxon>Bacteria</taxon>
        <taxon>Bacillati</taxon>
        <taxon>Actinomycetota</taxon>
        <taxon>Actinomycetes</taxon>
        <taxon>Streptosporangiales</taxon>
        <taxon>Thermomonosporaceae</taxon>
        <taxon>Actinoallomurus</taxon>
    </lineage>
</organism>
<dbReference type="InterPro" id="IPR050114">
    <property type="entry name" value="UPF0173_UPF0282_UlaG_hydrolase"/>
</dbReference>